<evidence type="ECO:0000313" key="2">
    <source>
        <dbReference type="Proteomes" id="UP000542353"/>
    </source>
</evidence>
<dbReference type="RefSeq" id="WP_184256353.1">
    <property type="nucleotide sequence ID" value="NZ_JACHIH010000007.1"/>
</dbReference>
<dbReference type="EMBL" id="JACHIH010000007">
    <property type="protein sequence ID" value="MBB5046967.1"/>
    <property type="molecule type" value="Genomic_DNA"/>
</dbReference>
<dbReference type="Proteomes" id="UP000542353">
    <property type="component" value="Unassembled WGS sequence"/>
</dbReference>
<proteinExistence type="predicted"/>
<name>A0A7W8DYM3_9BRAD</name>
<protein>
    <submittedName>
        <fullName evidence="1">Uncharacterized protein</fullName>
    </submittedName>
</protein>
<sequence>MMNRNLVAALVDRDRIRKDGWRPGPDELDGAPLIDDYVWARDGDDPNVVVVIGVVAGSDGRVVATPALVEVDRESRQWVRTVTGWYRLGRPREESGR</sequence>
<reference evidence="1 2" key="1">
    <citation type="submission" date="2020-08" db="EMBL/GenBank/DDBJ databases">
        <title>Genomic Encyclopedia of Type Strains, Phase IV (KMG-IV): sequencing the most valuable type-strain genomes for metagenomic binning, comparative biology and taxonomic classification.</title>
        <authorList>
            <person name="Goeker M."/>
        </authorList>
    </citation>
    <scope>NUCLEOTIDE SEQUENCE [LARGE SCALE GENOMIC DNA]</scope>
    <source>
        <strain evidence="1 2">DSM 12706</strain>
    </source>
</reference>
<accession>A0A7W8DYM3</accession>
<keyword evidence="2" id="KW-1185">Reference proteome</keyword>
<comment type="caution">
    <text evidence="1">The sequence shown here is derived from an EMBL/GenBank/DDBJ whole genome shotgun (WGS) entry which is preliminary data.</text>
</comment>
<dbReference type="AlphaFoldDB" id="A0A7W8DYM3"/>
<gene>
    <name evidence="1" type="ORF">HNR60_001716</name>
</gene>
<evidence type="ECO:0000313" key="1">
    <source>
        <dbReference type="EMBL" id="MBB5046967.1"/>
    </source>
</evidence>
<organism evidence="1 2">
    <name type="scientific">Rhodopseudomonas rhenobacensis</name>
    <dbReference type="NCBI Taxonomy" id="87461"/>
    <lineage>
        <taxon>Bacteria</taxon>
        <taxon>Pseudomonadati</taxon>
        <taxon>Pseudomonadota</taxon>
        <taxon>Alphaproteobacteria</taxon>
        <taxon>Hyphomicrobiales</taxon>
        <taxon>Nitrobacteraceae</taxon>
        <taxon>Rhodopseudomonas</taxon>
    </lineage>
</organism>